<dbReference type="PANTHER" id="PTHR10668:SF103">
    <property type="entry name" value="PYRIDINE NUCLEOTIDE-DISULFIDE OXIDOREDUCTASE DOMAIN-CONTAINING PROTEIN 2"/>
    <property type="match status" value="1"/>
</dbReference>
<evidence type="ECO:0000259" key="4">
    <source>
        <dbReference type="Pfam" id="PF01593"/>
    </source>
</evidence>
<dbReference type="GO" id="GO:0016491">
    <property type="term" value="F:oxidoreductase activity"/>
    <property type="evidence" value="ECO:0007669"/>
    <property type="project" value="InterPro"/>
</dbReference>
<dbReference type="PRINTS" id="PR00411">
    <property type="entry name" value="PNDRDTASEI"/>
</dbReference>
<dbReference type="PANTHER" id="PTHR10668">
    <property type="entry name" value="PHYTOENE DEHYDROGENASE"/>
    <property type="match status" value="1"/>
</dbReference>
<comment type="caution">
    <text evidence="5">The sequence shown here is derived from an EMBL/GenBank/DDBJ whole genome shotgun (WGS) entry which is preliminary data.</text>
</comment>
<comment type="subunit">
    <text evidence="2">Interacts with COX5B; this interaction may contribute to localize PYROXD2 to the inner face of the inner mitochondrial membrane.</text>
</comment>
<sequence>MSGPLSTERVADVLVVGGGHNGLVAACYLARAGLDVLVLESRDVLGGCTTTEILIPEAPEHWFSPCADDVISLRASTVPRDLELARYGYHEIDVDPPYVALAPDGGSLAFWRDVDRTVAEVAHFSRRDARTFEQLIEQLMPISDAAIELMATNPTRPDLGSVLRAASKLRRPRGIPTLASLATVSAAQAIQERFEHPLVQSGLAQLANFGSPITMEHTGINLLIVPLIMRVGMARPRGGMGMLPRALERSLVAAGGRVQTSARVQELLLDGGHIAGVRLTTGAELRARTVLTATEPTQVLNKWLPDGALSERMAARASHIPTRSGNCAHFKIQVAFRGKLQLKRHNAARTDGLDLRTPTHVVGSIDDICRAITDAGSGRLPDPLPYASMINTAMDSTLAPAGQDCLSLWSGWVPLEPAEGWDDMKAATEKALVEHAMSYLDGFESLEVARWVESPPEMMARTSVPTGNVYHVDMTMMHLGPFRPAWGFGGYRTPVPGLYLSGGGTHPGPSVSGLPGQQAARTLLRDLRKGRTRTSDNARLAQHAT</sequence>
<reference evidence="5 6" key="1">
    <citation type="submission" date="2016-01" db="EMBL/GenBank/DDBJ databases">
        <title>The new phylogeny of the genus Mycobacterium.</title>
        <authorList>
            <person name="Tarcisio F."/>
            <person name="Conor M."/>
            <person name="Antonella G."/>
            <person name="Elisabetta G."/>
            <person name="Giulia F.S."/>
            <person name="Sara T."/>
            <person name="Anna F."/>
            <person name="Clotilde B."/>
            <person name="Roberto B."/>
            <person name="Veronica D.S."/>
            <person name="Fabio R."/>
            <person name="Monica P."/>
            <person name="Olivier J."/>
            <person name="Enrico T."/>
            <person name="Nicola S."/>
        </authorList>
    </citation>
    <scope>NUCLEOTIDE SEQUENCE [LARGE SCALE GENOMIC DNA]</scope>
    <source>
        <strain evidence="5 6">DSM 44572</strain>
    </source>
</reference>
<proteinExistence type="predicted"/>
<protein>
    <recommendedName>
        <fullName evidence="3">Pyridine nucleotide-disulfide oxidoreductase domain-containing protein 2</fullName>
    </recommendedName>
</protein>
<gene>
    <name evidence="5" type="ORF">AWC19_15415</name>
</gene>
<dbReference type="InterPro" id="IPR002937">
    <property type="entry name" value="Amino_oxidase"/>
</dbReference>
<dbReference type="Proteomes" id="UP000193529">
    <property type="component" value="Unassembled WGS sequence"/>
</dbReference>
<dbReference type="OrthoDB" id="833207at2"/>
<dbReference type="SUPFAM" id="SSF51905">
    <property type="entry name" value="FAD/NAD(P)-binding domain"/>
    <property type="match status" value="1"/>
</dbReference>
<dbReference type="EMBL" id="LQPJ01000124">
    <property type="protein sequence ID" value="ORW20480.1"/>
    <property type="molecule type" value="Genomic_DNA"/>
</dbReference>
<organism evidence="5 6">
    <name type="scientific">Mycobacterium palustre</name>
    <dbReference type="NCBI Taxonomy" id="153971"/>
    <lineage>
        <taxon>Bacteria</taxon>
        <taxon>Bacillati</taxon>
        <taxon>Actinomycetota</taxon>
        <taxon>Actinomycetes</taxon>
        <taxon>Mycobacteriales</taxon>
        <taxon>Mycobacteriaceae</taxon>
        <taxon>Mycobacterium</taxon>
        <taxon>Mycobacterium simiae complex</taxon>
    </lineage>
</organism>
<comment type="function">
    <text evidence="1">Probable oxidoreductase that may play a role as regulator of mitochondrial function.</text>
</comment>
<evidence type="ECO:0000313" key="5">
    <source>
        <dbReference type="EMBL" id="ORW20480.1"/>
    </source>
</evidence>
<accession>A0A1X1ZB65</accession>
<evidence type="ECO:0000256" key="1">
    <source>
        <dbReference type="ARBA" id="ARBA00037217"/>
    </source>
</evidence>
<dbReference type="Gene3D" id="3.50.50.60">
    <property type="entry name" value="FAD/NAD(P)-binding domain"/>
    <property type="match status" value="2"/>
</dbReference>
<feature type="domain" description="Amine oxidase" evidence="4">
    <location>
        <begin position="22"/>
        <end position="506"/>
    </location>
</feature>
<evidence type="ECO:0000256" key="2">
    <source>
        <dbReference type="ARBA" id="ARBA00038825"/>
    </source>
</evidence>
<dbReference type="Pfam" id="PF01593">
    <property type="entry name" value="Amino_oxidase"/>
    <property type="match status" value="1"/>
</dbReference>
<dbReference type="RefSeq" id="WP_085079855.1">
    <property type="nucleotide sequence ID" value="NZ_LQPJ01000124.1"/>
</dbReference>
<keyword evidence="6" id="KW-1185">Reference proteome</keyword>
<evidence type="ECO:0000256" key="3">
    <source>
        <dbReference type="ARBA" id="ARBA00040298"/>
    </source>
</evidence>
<name>A0A1X1ZB65_9MYCO</name>
<dbReference type="InterPro" id="IPR036188">
    <property type="entry name" value="FAD/NAD-bd_sf"/>
</dbReference>
<evidence type="ECO:0000313" key="6">
    <source>
        <dbReference type="Proteomes" id="UP000193529"/>
    </source>
</evidence>
<dbReference type="AlphaFoldDB" id="A0A1X1ZB65"/>
<dbReference type="STRING" id="153971.AWC19_15415"/>